<evidence type="ECO:0000256" key="2">
    <source>
        <dbReference type="ARBA" id="ARBA00023015"/>
    </source>
</evidence>
<reference evidence="7" key="2">
    <citation type="submission" date="2021-04" db="EMBL/GenBank/DDBJ databases">
        <authorList>
            <person name="Dong X."/>
        </authorList>
    </citation>
    <scope>NUCLEOTIDE SEQUENCE</scope>
    <source>
        <strain evidence="7">ZWT</strain>
    </source>
</reference>
<keyword evidence="2" id="KW-0805">Transcription regulation</keyword>
<organism evidence="7 8">
    <name type="scientific">Oceanirhabdus seepicola</name>
    <dbReference type="NCBI Taxonomy" id="2828781"/>
    <lineage>
        <taxon>Bacteria</taxon>
        <taxon>Bacillati</taxon>
        <taxon>Bacillota</taxon>
        <taxon>Clostridia</taxon>
        <taxon>Eubacteriales</taxon>
        <taxon>Clostridiaceae</taxon>
        <taxon>Oceanirhabdus</taxon>
    </lineage>
</organism>
<keyword evidence="3" id="KW-0731">Sigma factor</keyword>
<comment type="similarity">
    <text evidence="1">Belongs to the sigma-70 factor family. ECF subfamily.</text>
</comment>
<evidence type="ECO:0000259" key="6">
    <source>
        <dbReference type="Pfam" id="PF08281"/>
    </source>
</evidence>
<dbReference type="GO" id="GO:0016987">
    <property type="term" value="F:sigma factor activity"/>
    <property type="evidence" value="ECO:0007669"/>
    <property type="project" value="UniProtKB-KW"/>
</dbReference>
<sequence length="180" mass="21243">MSGNLNCESESFLEFESLAQTVHKDLYVFLYSMCKDNEIANDALQNAFIKGFKSFNTLKDTEDFKSWMFTIGKREMFTILQKNKKHQAENLEMVTNDKVIMETKENPEEEYLVKEKKKMVMNAIESLKEDMREIILMKYYHNLSFEKIAKIQGINVNTIRSKHMRAKGYIKEYLCKTDSI</sequence>
<dbReference type="InterPro" id="IPR007627">
    <property type="entry name" value="RNA_pol_sigma70_r2"/>
</dbReference>
<dbReference type="SUPFAM" id="SSF88946">
    <property type="entry name" value="Sigma2 domain of RNA polymerase sigma factors"/>
    <property type="match status" value="1"/>
</dbReference>
<feature type="domain" description="RNA polymerase sigma factor 70 region 4 type 2" evidence="6">
    <location>
        <begin position="119"/>
        <end position="167"/>
    </location>
</feature>
<dbReference type="InterPro" id="IPR013249">
    <property type="entry name" value="RNA_pol_sigma70_r4_t2"/>
</dbReference>
<comment type="caution">
    <text evidence="7">The sequence shown here is derived from an EMBL/GenBank/DDBJ whole genome shotgun (WGS) entry which is preliminary data.</text>
</comment>
<evidence type="ECO:0000259" key="5">
    <source>
        <dbReference type="Pfam" id="PF04542"/>
    </source>
</evidence>
<dbReference type="Pfam" id="PF08281">
    <property type="entry name" value="Sigma70_r4_2"/>
    <property type="match status" value="1"/>
</dbReference>
<dbReference type="Gene3D" id="1.10.1740.10">
    <property type="match status" value="1"/>
</dbReference>
<keyword evidence="8" id="KW-1185">Reference proteome</keyword>
<dbReference type="PANTHER" id="PTHR43133:SF51">
    <property type="entry name" value="RNA POLYMERASE SIGMA FACTOR"/>
    <property type="match status" value="1"/>
</dbReference>
<dbReference type="NCBIfam" id="TIGR02937">
    <property type="entry name" value="sigma70-ECF"/>
    <property type="match status" value="1"/>
</dbReference>
<proteinExistence type="inferred from homology"/>
<keyword evidence="4" id="KW-0804">Transcription</keyword>
<accession>A0A9J6P1B5</accession>
<evidence type="ECO:0000256" key="4">
    <source>
        <dbReference type="ARBA" id="ARBA00023163"/>
    </source>
</evidence>
<dbReference type="CDD" id="cd06171">
    <property type="entry name" value="Sigma70_r4"/>
    <property type="match status" value="1"/>
</dbReference>
<dbReference type="InterPro" id="IPR013325">
    <property type="entry name" value="RNA_pol_sigma_r2"/>
</dbReference>
<dbReference type="Proteomes" id="UP001056429">
    <property type="component" value="Unassembled WGS sequence"/>
</dbReference>
<gene>
    <name evidence="7" type="ORF">KDK92_05760</name>
</gene>
<evidence type="ECO:0000313" key="8">
    <source>
        <dbReference type="Proteomes" id="UP001056429"/>
    </source>
</evidence>
<dbReference type="GO" id="GO:0006352">
    <property type="term" value="P:DNA-templated transcription initiation"/>
    <property type="evidence" value="ECO:0007669"/>
    <property type="project" value="InterPro"/>
</dbReference>
<dbReference type="Pfam" id="PF04542">
    <property type="entry name" value="Sigma70_r2"/>
    <property type="match status" value="1"/>
</dbReference>
<reference evidence="7" key="1">
    <citation type="journal article" date="2021" name="mSystems">
        <title>Bacteria and Archaea Synergistically Convert Glycine Betaine to Biogenic Methane in the Formosa Cold Seep of the South China Sea.</title>
        <authorList>
            <person name="Li L."/>
            <person name="Zhang W."/>
            <person name="Zhang S."/>
            <person name="Song L."/>
            <person name="Sun Q."/>
            <person name="Zhang H."/>
            <person name="Xiang H."/>
            <person name="Dong X."/>
        </authorList>
    </citation>
    <scope>NUCLEOTIDE SEQUENCE</scope>
    <source>
        <strain evidence="7">ZWT</strain>
    </source>
</reference>
<dbReference type="AlphaFoldDB" id="A0A9J6P1B5"/>
<protein>
    <submittedName>
        <fullName evidence="7">Sigma-70 family RNA polymerase sigma factor</fullName>
    </submittedName>
</protein>
<dbReference type="Gene3D" id="1.10.10.10">
    <property type="entry name" value="Winged helix-like DNA-binding domain superfamily/Winged helix DNA-binding domain"/>
    <property type="match status" value="1"/>
</dbReference>
<dbReference type="SUPFAM" id="SSF88659">
    <property type="entry name" value="Sigma3 and sigma4 domains of RNA polymerase sigma factors"/>
    <property type="match status" value="1"/>
</dbReference>
<dbReference type="RefSeq" id="WP_250858207.1">
    <property type="nucleotide sequence ID" value="NZ_JAGSOJ010000001.1"/>
</dbReference>
<feature type="domain" description="RNA polymerase sigma-70 region 2" evidence="5">
    <location>
        <begin position="19"/>
        <end position="84"/>
    </location>
</feature>
<dbReference type="InterPro" id="IPR014284">
    <property type="entry name" value="RNA_pol_sigma-70_dom"/>
</dbReference>
<dbReference type="InterPro" id="IPR036388">
    <property type="entry name" value="WH-like_DNA-bd_sf"/>
</dbReference>
<dbReference type="PANTHER" id="PTHR43133">
    <property type="entry name" value="RNA POLYMERASE ECF-TYPE SIGMA FACTO"/>
    <property type="match status" value="1"/>
</dbReference>
<dbReference type="InterPro" id="IPR039425">
    <property type="entry name" value="RNA_pol_sigma-70-like"/>
</dbReference>
<dbReference type="InterPro" id="IPR013324">
    <property type="entry name" value="RNA_pol_sigma_r3/r4-like"/>
</dbReference>
<evidence type="ECO:0000313" key="7">
    <source>
        <dbReference type="EMBL" id="MCM1989240.1"/>
    </source>
</evidence>
<name>A0A9J6P1B5_9CLOT</name>
<evidence type="ECO:0000256" key="3">
    <source>
        <dbReference type="ARBA" id="ARBA00023082"/>
    </source>
</evidence>
<evidence type="ECO:0000256" key="1">
    <source>
        <dbReference type="ARBA" id="ARBA00010641"/>
    </source>
</evidence>
<dbReference type="GO" id="GO:0003677">
    <property type="term" value="F:DNA binding"/>
    <property type="evidence" value="ECO:0007669"/>
    <property type="project" value="InterPro"/>
</dbReference>
<dbReference type="EMBL" id="JAGSOJ010000001">
    <property type="protein sequence ID" value="MCM1989240.1"/>
    <property type="molecule type" value="Genomic_DNA"/>
</dbReference>